<evidence type="ECO:0000313" key="1">
    <source>
        <dbReference type="EMBL" id="RMZ96963.1"/>
    </source>
</evidence>
<organism evidence="1 2">
    <name type="scientific">Brachionus plicatilis</name>
    <name type="common">Marine rotifer</name>
    <name type="synonym">Brachionus muelleri</name>
    <dbReference type="NCBI Taxonomy" id="10195"/>
    <lineage>
        <taxon>Eukaryota</taxon>
        <taxon>Metazoa</taxon>
        <taxon>Spiralia</taxon>
        <taxon>Gnathifera</taxon>
        <taxon>Rotifera</taxon>
        <taxon>Eurotatoria</taxon>
        <taxon>Monogononta</taxon>
        <taxon>Pseudotrocha</taxon>
        <taxon>Ploima</taxon>
        <taxon>Brachionidae</taxon>
        <taxon>Brachionus</taxon>
    </lineage>
</organism>
<comment type="caution">
    <text evidence="1">The sequence shown here is derived from an EMBL/GenBank/DDBJ whole genome shotgun (WGS) entry which is preliminary data.</text>
</comment>
<accession>A0A3M7PD88</accession>
<name>A0A3M7PD88_BRAPC</name>
<protein>
    <recommendedName>
        <fullName evidence="3">Protein kinase domain-containing protein</fullName>
    </recommendedName>
</protein>
<keyword evidence="2" id="KW-1185">Reference proteome</keyword>
<dbReference type="InterPro" id="IPR011009">
    <property type="entry name" value="Kinase-like_dom_sf"/>
</dbReference>
<dbReference type="OrthoDB" id="266718at2759"/>
<dbReference type="Gene3D" id="1.10.510.10">
    <property type="entry name" value="Transferase(Phosphotransferase) domain 1"/>
    <property type="match status" value="1"/>
</dbReference>
<dbReference type="AlphaFoldDB" id="A0A3M7PD88"/>
<dbReference type="EMBL" id="REGN01011740">
    <property type="protein sequence ID" value="RMZ96963.1"/>
    <property type="molecule type" value="Genomic_DNA"/>
</dbReference>
<reference evidence="1 2" key="1">
    <citation type="journal article" date="2018" name="Sci. Rep.">
        <title>Genomic signatures of local adaptation to the degree of environmental predictability in rotifers.</title>
        <authorList>
            <person name="Franch-Gras L."/>
            <person name="Hahn C."/>
            <person name="Garcia-Roger E.M."/>
            <person name="Carmona M.J."/>
            <person name="Serra M."/>
            <person name="Gomez A."/>
        </authorList>
    </citation>
    <scope>NUCLEOTIDE SEQUENCE [LARGE SCALE GENOMIC DNA]</scope>
    <source>
        <strain evidence="1">HYR1</strain>
    </source>
</reference>
<sequence length="118" mass="13751">MPSEFYEYSAAITKPNTIDLQKIDIYTYGLTLLEIFYGKHGALNEEEDFSIRNPIVVKIKSKYFGDLINKCIDKVSSRPTALVVFEYLIKLNDSLTKVEKIEMIDEAYLKWLIFKIDK</sequence>
<proteinExistence type="predicted"/>
<evidence type="ECO:0008006" key="3">
    <source>
        <dbReference type="Google" id="ProtNLM"/>
    </source>
</evidence>
<evidence type="ECO:0000313" key="2">
    <source>
        <dbReference type="Proteomes" id="UP000276133"/>
    </source>
</evidence>
<gene>
    <name evidence="1" type="ORF">BpHYR1_045443</name>
</gene>
<dbReference type="Proteomes" id="UP000276133">
    <property type="component" value="Unassembled WGS sequence"/>
</dbReference>
<dbReference type="SUPFAM" id="SSF56112">
    <property type="entry name" value="Protein kinase-like (PK-like)"/>
    <property type="match status" value="1"/>
</dbReference>